<protein>
    <submittedName>
        <fullName evidence="8">Membrane protein</fullName>
    </submittedName>
</protein>
<name>A0ABQ1M4U3_9SPHI</name>
<evidence type="ECO:0000259" key="6">
    <source>
        <dbReference type="Pfam" id="PF07980"/>
    </source>
</evidence>
<dbReference type="Gene3D" id="1.25.40.390">
    <property type="match status" value="1"/>
</dbReference>
<reference evidence="9" key="1">
    <citation type="journal article" date="2019" name="Int. J. Syst. Evol. Microbiol.">
        <title>The Global Catalogue of Microorganisms (GCM) 10K type strain sequencing project: providing services to taxonomists for standard genome sequencing and annotation.</title>
        <authorList>
            <consortium name="The Broad Institute Genomics Platform"/>
            <consortium name="The Broad Institute Genome Sequencing Center for Infectious Disease"/>
            <person name="Wu L."/>
            <person name="Ma J."/>
        </authorList>
    </citation>
    <scope>NUCLEOTIDE SEQUENCE [LARGE SCALE GENOMIC DNA]</scope>
    <source>
        <strain evidence="9">CGMCC 1.15342</strain>
    </source>
</reference>
<evidence type="ECO:0000256" key="2">
    <source>
        <dbReference type="ARBA" id="ARBA00006275"/>
    </source>
</evidence>
<dbReference type="InterPro" id="IPR033985">
    <property type="entry name" value="SusD-like_N"/>
</dbReference>
<evidence type="ECO:0000313" key="9">
    <source>
        <dbReference type="Proteomes" id="UP000597338"/>
    </source>
</evidence>
<organism evidence="8 9">
    <name type="scientific">Parapedobacter defluvii</name>
    <dbReference type="NCBI Taxonomy" id="2045106"/>
    <lineage>
        <taxon>Bacteria</taxon>
        <taxon>Pseudomonadati</taxon>
        <taxon>Bacteroidota</taxon>
        <taxon>Sphingobacteriia</taxon>
        <taxon>Sphingobacteriales</taxon>
        <taxon>Sphingobacteriaceae</taxon>
        <taxon>Parapedobacter</taxon>
    </lineage>
</organism>
<comment type="similarity">
    <text evidence="2">Belongs to the SusD family.</text>
</comment>
<comment type="subcellular location">
    <subcellularLocation>
        <location evidence="1">Cell outer membrane</location>
    </subcellularLocation>
</comment>
<feature type="domain" description="RagB/SusD" evidence="6">
    <location>
        <begin position="311"/>
        <end position="538"/>
    </location>
</feature>
<evidence type="ECO:0000256" key="1">
    <source>
        <dbReference type="ARBA" id="ARBA00004442"/>
    </source>
</evidence>
<keyword evidence="3" id="KW-0732">Signal</keyword>
<dbReference type="InterPro" id="IPR012944">
    <property type="entry name" value="SusD_RagB_dom"/>
</dbReference>
<evidence type="ECO:0000256" key="5">
    <source>
        <dbReference type="ARBA" id="ARBA00023237"/>
    </source>
</evidence>
<accession>A0ABQ1M4U3</accession>
<evidence type="ECO:0000259" key="7">
    <source>
        <dbReference type="Pfam" id="PF14322"/>
    </source>
</evidence>
<dbReference type="Proteomes" id="UP000597338">
    <property type="component" value="Unassembled WGS sequence"/>
</dbReference>
<dbReference type="RefSeq" id="WP_188751912.1">
    <property type="nucleotide sequence ID" value="NZ_BMIK01000010.1"/>
</dbReference>
<evidence type="ECO:0000256" key="4">
    <source>
        <dbReference type="ARBA" id="ARBA00023136"/>
    </source>
</evidence>
<dbReference type="EMBL" id="BMIK01000010">
    <property type="protein sequence ID" value="GGC34981.1"/>
    <property type="molecule type" value="Genomic_DNA"/>
</dbReference>
<dbReference type="Pfam" id="PF07980">
    <property type="entry name" value="SusD_RagB"/>
    <property type="match status" value="1"/>
</dbReference>
<comment type="caution">
    <text evidence="8">The sequence shown here is derived from an EMBL/GenBank/DDBJ whole genome shotgun (WGS) entry which is preliminary data.</text>
</comment>
<keyword evidence="9" id="KW-1185">Reference proteome</keyword>
<sequence length="538" mass="60901">MKTLYKFMLVSLTGFAISCSDYLDTKPVSFTTIDNFYKTPEDIEIALRGCYGRLVSSYAVNSRSGLFFVGDIGTDELVGNPYSTPDAGSNMDQFIFGRVVKTNLMARDLWENMYRSVYAINLLLSKLDEVSMNEARREQVRGEALFLRGWHYLYLGMVYGGVPVYTTVPHEKDKARDPLQRVMEQALADLQFAYEHLADTHVAGAANRWTAAGYLTKLYCYLAASKKYEVGKRLNFPLNSFDWVDTDAYYREAKQLADELITASGYRLAADYRSLFSEGSTAEQAKEILLTILPSQENKTGFAPTFYLFPVGYYGGGWGTCRPTQEVYDRYDTLYDARVHWVVGGLGTDPGTETIDGNSYVKPLPLNLSDGVAYDGDYNVTKLRAISSAVRNTDFYFGHYPLLRLADIYLLNAEATAHLEGDEAGREILKPVRSRALIQTHTNDVTVLQSAYRRSDFIQELLDERSRELCFEQQRKFDLVRFGRYVTTIQGISTTRGVWNSLTARILIDNISESKIWLPIPEEDEISNPNLLPNNPGY</sequence>
<keyword evidence="4" id="KW-0472">Membrane</keyword>
<evidence type="ECO:0000313" key="8">
    <source>
        <dbReference type="EMBL" id="GGC34981.1"/>
    </source>
</evidence>
<proteinExistence type="inferred from homology"/>
<dbReference type="InterPro" id="IPR011990">
    <property type="entry name" value="TPR-like_helical_dom_sf"/>
</dbReference>
<feature type="domain" description="SusD-like N-terminal" evidence="7">
    <location>
        <begin position="101"/>
        <end position="219"/>
    </location>
</feature>
<dbReference type="SUPFAM" id="SSF48452">
    <property type="entry name" value="TPR-like"/>
    <property type="match status" value="1"/>
</dbReference>
<dbReference type="PROSITE" id="PS51257">
    <property type="entry name" value="PROKAR_LIPOPROTEIN"/>
    <property type="match status" value="1"/>
</dbReference>
<keyword evidence="5" id="KW-0998">Cell outer membrane</keyword>
<gene>
    <name evidence="8" type="ORF">GCM10011386_28900</name>
</gene>
<dbReference type="Pfam" id="PF14322">
    <property type="entry name" value="SusD-like_3"/>
    <property type="match status" value="1"/>
</dbReference>
<evidence type="ECO:0000256" key="3">
    <source>
        <dbReference type="ARBA" id="ARBA00022729"/>
    </source>
</evidence>